<dbReference type="PaxDb" id="3218-PP1S54_120V6.1"/>
<evidence type="ECO:0000259" key="2">
    <source>
        <dbReference type="PROSITE" id="PS50105"/>
    </source>
</evidence>
<dbReference type="InterPro" id="IPR013761">
    <property type="entry name" value="SAM/pointed_sf"/>
</dbReference>
<feature type="transmembrane region" description="Helical" evidence="1">
    <location>
        <begin position="258"/>
        <end position="288"/>
    </location>
</feature>
<gene>
    <name evidence="4" type="primary">LOC112278372</name>
    <name evidence="3" type="ORF">PHYPA_030771</name>
</gene>
<feature type="domain" description="SAM" evidence="2">
    <location>
        <begin position="366"/>
        <end position="430"/>
    </location>
</feature>
<dbReference type="InterPro" id="IPR001660">
    <property type="entry name" value="SAM"/>
</dbReference>
<accession>A9S7K0</accession>
<dbReference type="Gene3D" id="1.10.150.50">
    <property type="entry name" value="Transcription Factor, Ets-1"/>
    <property type="match status" value="1"/>
</dbReference>
<reference evidence="4" key="3">
    <citation type="submission" date="2020-12" db="UniProtKB">
        <authorList>
            <consortium name="EnsemblPlants"/>
        </authorList>
    </citation>
    <scope>IDENTIFICATION</scope>
</reference>
<dbReference type="SUPFAM" id="SSF47769">
    <property type="entry name" value="SAM/Pointed domain"/>
    <property type="match status" value="1"/>
</dbReference>
<evidence type="ECO:0000313" key="5">
    <source>
        <dbReference type="Proteomes" id="UP000006727"/>
    </source>
</evidence>
<sequence>MASSIHVGQSVYSIRVIKAASAGKYCAAARNLTTLALRTRKSARQCCRGLTSPHVSFTRLEKQQSIRVGGSFEKLTTLQVPKRSCASGVCSTRAGIKKKIKKALNDFEISLQEESAPKLKDVPLKLAVSMPLRLASFEGLFLVGWVASLRGLLPGSRGFFAAADLILCSVMLANFAVEWYALEHSRSEIGELRREINTRKIKAAGAGFLETAFSLALSFIPFANLFMWMRFASKQRHLPAKPKAALVASAMIYEGPRFFSLLLLISGGLRVFLQVALVSNVALLFSALHRPFAEARVKNEKILMEVSRSKRISGKKGQDQKPKEKEISAEEKERLDRLRELQEFDMLLAQRSSPDTGLFSSKPKEWSVGETMEWLGQQGLARYATIFVENNIDGEVLLQLSNDDLRDELKIQSFGDRKKLEILIQQLKDR</sequence>
<proteinExistence type="predicted"/>
<feature type="transmembrane region" description="Helical" evidence="1">
    <location>
        <begin position="203"/>
        <end position="229"/>
    </location>
</feature>
<dbReference type="Gramene" id="Pp3c27_1890V3.1">
    <property type="protein sequence ID" value="Pp3c27_1890V3.1"/>
    <property type="gene ID" value="Pp3c27_1890"/>
</dbReference>
<dbReference type="OrthoDB" id="1934836at2759"/>
<keyword evidence="1" id="KW-1133">Transmembrane helix</keyword>
<dbReference type="Pfam" id="PF00536">
    <property type="entry name" value="SAM_1"/>
    <property type="match status" value="1"/>
</dbReference>
<dbReference type="GeneID" id="112278372"/>
<keyword evidence="5" id="KW-1185">Reference proteome</keyword>
<name>A9S7K0_PHYPA</name>
<keyword evidence="1" id="KW-0472">Membrane</keyword>
<reference evidence="3 5" key="1">
    <citation type="journal article" date="2008" name="Science">
        <title>The Physcomitrella genome reveals evolutionary insights into the conquest of land by plants.</title>
        <authorList>
            <person name="Rensing S."/>
            <person name="Lang D."/>
            <person name="Zimmer A."/>
            <person name="Terry A."/>
            <person name="Salamov A."/>
            <person name="Shapiro H."/>
            <person name="Nishiyama T."/>
            <person name="Perroud P.-F."/>
            <person name="Lindquist E."/>
            <person name="Kamisugi Y."/>
            <person name="Tanahashi T."/>
            <person name="Sakakibara K."/>
            <person name="Fujita T."/>
            <person name="Oishi K."/>
            <person name="Shin-I T."/>
            <person name="Kuroki Y."/>
            <person name="Toyoda A."/>
            <person name="Suzuki Y."/>
            <person name="Hashimoto A."/>
            <person name="Yamaguchi K."/>
            <person name="Sugano A."/>
            <person name="Kohara Y."/>
            <person name="Fujiyama A."/>
            <person name="Anterola A."/>
            <person name="Aoki S."/>
            <person name="Ashton N."/>
            <person name="Barbazuk W.B."/>
            <person name="Barker E."/>
            <person name="Bennetzen J."/>
            <person name="Bezanilla M."/>
            <person name="Blankenship R."/>
            <person name="Cho S.H."/>
            <person name="Dutcher S."/>
            <person name="Estelle M."/>
            <person name="Fawcett J.A."/>
            <person name="Gundlach H."/>
            <person name="Hanada K."/>
            <person name="Heyl A."/>
            <person name="Hicks K.A."/>
            <person name="Hugh J."/>
            <person name="Lohr M."/>
            <person name="Mayer K."/>
            <person name="Melkozernov A."/>
            <person name="Murata T."/>
            <person name="Nelson D."/>
            <person name="Pils B."/>
            <person name="Prigge M."/>
            <person name="Reiss B."/>
            <person name="Renner T."/>
            <person name="Rombauts S."/>
            <person name="Rushton P."/>
            <person name="Sanderfoot A."/>
            <person name="Schween G."/>
            <person name="Shiu S.-H."/>
            <person name="Stueber K."/>
            <person name="Theodoulou F.L."/>
            <person name="Tu H."/>
            <person name="Van de Peer Y."/>
            <person name="Verrier P.J."/>
            <person name="Waters E."/>
            <person name="Wood A."/>
            <person name="Yang L."/>
            <person name="Cove D."/>
            <person name="Cuming A."/>
            <person name="Hasebe M."/>
            <person name="Lucas S."/>
            <person name="Mishler D.B."/>
            <person name="Reski R."/>
            <person name="Grigoriev I."/>
            <person name="Quatrano R.S."/>
            <person name="Boore J.L."/>
        </authorList>
    </citation>
    <scope>NUCLEOTIDE SEQUENCE [LARGE SCALE GENOMIC DNA]</scope>
    <source>
        <strain evidence="4 5">cv. Gransden 2004</strain>
    </source>
</reference>
<dbReference type="OMA" id="FWINFIP"/>
<evidence type="ECO:0000256" key="1">
    <source>
        <dbReference type="SAM" id="Phobius"/>
    </source>
</evidence>
<dbReference type="EMBL" id="ABEU02000027">
    <property type="protein sequence ID" value="PNR26197.1"/>
    <property type="molecule type" value="Genomic_DNA"/>
</dbReference>
<dbReference type="EnsemblPlants" id="Pp3c27_1890V3.2">
    <property type="protein sequence ID" value="Pp3c27_1890V3.2"/>
    <property type="gene ID" value="Pp3c27_1890"/>
</dbReference>
<dbReference type="EnsemblPlants" id="Pp3c27_1890V3.1">
    <property type="protein sequence ID" value="Pp3c27_1890V3.1"/>
    <property type="gene ID" value="Pp3c27_1890"/>
</dbReference>
<feature type="transmembrane region" description="Helical" evidence="1">
    <location>
        <begin position="159"/>
        <end position="182"/>
    </location>
</feature>
<dbReference type="SMART" id="SM00454">
    <property type="entry name" value="SAM"/>
    <property type="match status" value="1"/>
</dbReference>
<protein>
    <recommendedName>
        <fullName evidence="2">SAM domain-containing protein</fullName>
    </recommendedName>
</protein>
<dbReference type="Proteomes" id="UP000006727">
    <property type="component" value="Chromosome 27"/>
</dbReference>
<dbReference type="Gramene" id="Pp3c27_1890V3.2">
    <property type="protein sequence ID" value="Pp3c27_1890V3.2"/>
    <property type="gene ID" value="Pp3c27_1890"/>
</dbReference>
<dbReference type="PROSITE" id="PS50105">
    <property type="entry name" value="SAM_DOMAIN"/>
    <property type="match status" value="1"/>
</dbReference>
<keyword evidence="1" id="KW-0812">Transmembrane</keyword>
<organism evidence="3">
    <name type="scientific">Physcomitrium patens</name>
    <name type="common">Spreading-leaved earth moss</name>
    <name type="synonym">Physcomitrella patens</name>
    <dbReference type="NCBI Taxonomy" id="3218"/>
    <lineage>
        <taxon>Eukaryota</taxon>
        <taxon>Viridiplantae</taxon>
        <taxon>Streptophyta</taxon>
        <taxon>Embryophyta</taxon>
        <taxon>Bryophyta</taxon>
        <taxon>Bryophytina</taxon>
        <taxon>Bryopsida</taxon>
        <taxon>Funariidae</taxon>
        <taxon>Funariales</taxon>
        <taxon>Funariaceae</taxon>
        <taxon>Physcomitrium</taxon>
    </lineage>
</organism>
<evidence type="ECO:0000313" key="4">
    <source>
        <dbReference type="EnsemblPlants" id="Pp3c27_1890V3.1"/>
    </source>
</evidence>
<dbReference type="RefSeq" id="XP_024367496.1">
    <property type="nucleotide sequence ID" value="XM_024511728.2"/>
</dbReference>
<dbReference type="HOGENOM" id="CLU_638410_0_0_1"/>
<dbReference type="AlphaFoldDB" id="A9S7K0"/>
<evidence type="ECO:0000313" key="3">
    <source>
        <dbReference type="EMBL" id="PNR26197.1"/>
    </source>
</evidence>
<reference evidence="3 5" key="2">
    <citation type="journal article" date="2018" name="Plant J.">
        <title>The Physcomitrella patens chromosome-scale assembly reveals moss genome structure and evolution.</title>
        <authorList>
            <person name="Lang D."/>
            <person name="Ullrich K.K."/>
            <person name="Murat F."/>
            <person name="Fuchs J."/>
            <person name="Jenkins J."/>
            <person name="Haas F.B."/>
            <person name="Piednoel M."/>
            <person name="Gundlach H."/>
            <person name="Van Bel M."/>
            <person name="Meyberg R."/>
            <person name="Vives C."/>
            <person name="Morata J."/>
            <person name="Symeonidi A."/>
            <person name="Hiss M."/>
            <person name="Muchero W."/>
            <person name="Kamisugi Y."/>
            <person name="Saleh O."/>
            <person name="Blanc G."/>
            <person name="Decker E.L."/>
            <person name="van Gessel N."/>
            <person name="Grimwood J."/>
            <person name="Hayes R.D."/>
            <person name="Graham S.W."/>
            <person name="Gunter L.E."/>
            <person name="McDaniel S.F."/>
            <person name="Hoernstein S.N.W."/>
            <person name="Larsson A."/>
            <person name="Li F.W."/>
            <person name="Perroud P.F."/>
            <person name="Phillips J."/>
            <person name="Ranjan P."/>
            <person name="Rokshar D.S."/>
            <person name="Rothfels C.J."/>
            <person name="Schneider L."/>
            <person name="Shu S."/>
            <person name="Stevenson D.W."/>
            <person name="Thummler F."/>
            <person name="Tillich M."/>
            <person name="Villarreal Aguilar J.C."/>
            <person name="Widiez T."/>
            <person name="Wong G.K."/>
            <person name="Wymore A."/>
            <person name="Zhang Y."/>
            <person name="Zimmer A.D."/>
            <person name="Quatrano R.S."/>
            <person name="Mayer K.F.X."/>
            <person name="Goodstein D."/>
            <person name="Casacuberta J.M."/>
            <person name="Vandepoele K."/>
            <person name="Reski R."/>
            <person name="Cuming A.C."/>
            <person name="Tuskan G.A."/>
            <person name="Maumus F."/>
            <person name="Salse J."/>
            <person name="Schmutz J."/>
            <person name="Rensing S.A."/>
        </authorList>
    </citation>
    <scope>NUCLEOTIDE SEQUENCE [LARGE SCALE GENOMIC DNA]</scope>
    <source>
        <strain evidence="4 5">cv. Gransden 2004</strain>
    </source>
</reference>